<keyword evidence="3" id="KW-1185">Reference proteome</keyword>
<gene>
    <name evidence="2" type="ORF">BGZ97_008515</name>
</gene>
<evidence type="ECO:0000256" key="1">
    <source>
        <dbReference type="SAM" id="MobiDB-lite"/>
    </source>
</evidence>
<dbReference type="AlphaFoldDB" id="A0A9P6R975"/>
<reference evidence="2" key="1">
    <citation type="journal article" date="2020" name="Fungal Divers.">
        <title>Resolving the Mortierellaceae phylogeny through synthesis of multi-gene phylogenetics and phylogenomics.</title>
        <authorList>
            <person name="Vandepol N."/>
            <person name="Liber J."/>
            <person name="Desiro A."/>
            <person name="Na H."/>
            <person name="Kennedy M."/>
            <person name="Barry K."/>
            <person name="Grigoriev I.V."/>
            <person name="Miller A.N."/>
            <person name="O'Donnell K."/>
            <person name="Stajich J.E."/>
            <person name="Bonito G."/>
        </authorList>
    </citation>
    <scope>NUCLEOTIDE SEQUENCE</scope>
    <source>
        <strain evidence="2">NVP60</strain>
    </source>
</reference>
<dbReference type="Proteomes" id="UP000823405">
    <property type="component" value="Unassembled WGS sequence"/>
</dbReference>
<dbReference type="Gene3D" id="3.80.10.10">
    <property type="entry name" value="Ribonuclease Inhibitor"/>
    <property type="match status" value="1"/>
</dbReference>
<dbReference type="OrthoDB" id="2373237at2759"/>
<feature type="region of interest" description="Disordered" evidence="1">
    <location>
        <begin position="1"/>
        <end position="70"/>
    </location>
</feature>
<organism evidence="2 3">
    <name type="scientific">Linnemannia gamsii</name>
    <dbReference type="NCBI Taxonomy" id="64522"/>
    <lineage>
        <taxon>Eukaryota</taxon>
        <taxon>Fungi</taxon>
        <taxon>Fungi incertae sedis</taxon>
        <taxon>Mucoromycota</taxon>
        <taxon>Mortierellomycotina</taxon>
        <taxon>Mortierellomycetes</taxon>
        <taxon>Mortierellales</taxon>
        <taxon>Mortierellaceae</taxon>
        <taxon>Linnemannia</taxon>
    </lineage>
</organism>
<proteinExistence type="predicted"/>
<dbReference type="SUPFAM" id="SSF52047">
    <property type="entry name" value="RNI-like"/>
    <property type="match status" value="1"/>
</dbReference>
<evidence type="ECO:0008006" key="4">
    <source>
        <dbReference type="Google" id="ProtNLM"/>
    </source>
</evidence>
<dbReference type="InterPro" id="IPR032675">
    <property type="entry name" value="LRR_dom_sf"/>
</dbReference>
<sequence length="816" mass="89290">MHTTVDSSKQEQEGSVALNKPTDPKPCTPDRDQASKEAPVTTAHQKLSSESNKNKNSSQPARSIKAKSKAIPRKEFMAIKKKLRKRELRRRNAVEGSRIRAIETNITMGLDSLDSLAQQYAAGMTLSATDPPHHPRSSLLKVFSIPELVNAITQYLNTSQLLKLGLVSKTLSYIFQPQLSLSLFSGAFHEPPFGTPGASLLLPDAFRKLAPRVNTLTLDLLSFQEDKDQSIMLKTLYEHSAVALHRLRITYWGEDLGVLEEILTRLPNLTDLAVTFKSSSDASAFPKLLIKVGKARQTAAVTAAGVIRSQHQGDGCGGLKTLAIELCVPEVKALEMTVLSELVQVWPDLTSLELAFISLKVNPPTFLPSTANITPPPPPPPPPLPIAGSVPPQTVTATAAAATVTASLPLPAIPPSQPVDILEEPSFPRMKTLTLTECPLSSLSLRALDSLFPSLQRLELSSCPGEWYRSLAGVRTSQIGLHSNLDLEPDVPFLHLRRLTIWDKVQSARDKILGIVKHRPHLTCIATDIFPDSRDGLLELAAFCSGVEVNDLVVAPGPPSVFPYAATAFPSTMAADPTATASASVDVSDIAIVNVGAGPTVTTGASMPLVDMSKVKNQIKRLAIQTYASPPHDMETIERFYNAPAFRHLEYVYIQNRELSMKLFPFAKTLRELNIGGPDGRLQGNELTMLNSILHQLRVLEVFKLDRHIDRPALSKLFQGFGPEPESNLPQDKSRTDVLDRLMFLEKLTVKSWLEEHLPMKEDIVWWQENVLPREAAVVEGGDGGEGEGSLSSSSFVTRCKIVFKARSQKIISVIL</sequence>
<dbReference type="EMBL" id="JAAAIN010000391">
    <property type="protein sequence ID" value="KAG0315181.1"/>
    <property type="molecule type" value="Genomic_DNA"/>
</dbReference>
<evidence type="ECO:0000313" key="3">
    <source>
        <dbReference type="Proteomes" id="UP000823405"/>
    </source>
</evidence>
<accession>A0A9P6R975</accession>
<feature type="compositionally biased region" description="Low complexity" evidence="1">
    <location>
        <begin position="46"/>
        <end position="58"/>
    </location>
</feature>
<evidence type="ECO:0000313" key="2">
    <source>
        <dbReference type="EMBL" id="KAG0315181.1"/>
    </source>
</evidence>
<name>A0A9P6R975_9FUNG</name>
<protein>
    <recommendedName>
        <fullName evidence="4">F-box domain-containing protein</fullName>
    </recommendedName>
</protein>
<comment type="caution">
    <text evidence="2">The sequence shown here is derived from an EMBL/GenBank/DDBJ whole genome shotgun (WGS) entry which is preliminary data.</text>
</comment>